<name>A0A075R492_BRELA</name>
<evidence type="ECO:0000256" key="1">
    <source>
        <dbReference type="ARBA" id="ARBA00023002"/>
    </source>
</evidence>
<organism evidence="4 5">
    <name type="scientific">Brevibacillus laterosporus LMG 15441</name>
    <dbReference type="NCBI Taxonomy" id="1042163"/>
    <lineage>
        <taxon>Bacteria</taxon>
        <taxon>Bacillati</taxon>
        <taxon>Bacillota</taxon>
        <taxon>Bacilli</taxon>
        <taxon>Bacillales</taxon>
        <taxon>Paenibacillaceae</taxon>
        <taxon>Brevibacillus</taxon>
    </lineage>
</organism>
<dbReference type="PANTHER" id="PTHR30137">
    <property type="entry name" value="LUCIFERASE-LIKE MONOOXYGENASE"/>
    <property type="match status" value="1"/>
</dbReference>
<sequence>MNQLDKRLAALSPEQRVLFEQRLKQKGIQPPFPTRLAKQEVKNRNSAESSFVPKRKREVDKMEFSLFFFSGDGSTQDQNKYALLLESTAYADQHGFAGVWTPERHFEDFGGLYPNPSVLNAALATITERIELRAGSVVLPLHHPIRFVEEWSVVDNLSKGRVSVAFATGWHPADFVIAPVQTPDYYESRKDEMFNSIELVKRLWAGEQIPFTDANGAVHEIRTLPRPLQNELNIWIATNGSADTYERAAKIGANILTGITAGDLADLEAKIELYRKTLSQSGFSPESRKVAVMLHTCLGTSDEEVKAKVEKPMKEYLKTFMKQQKNILTDYASMAASDFDVIVDHAFESYFQESALFGSHDKCKKLIETLGDIGVDEVACLMDFGIDNETIMNSIRMLTDLKQSCNQKELTL</sequence>
<dbReference type="HOGENOM" id="CLU_027853_3_5_9"/>
<dbReference type="EMBL" id="CP007806">
    <property type="protein sequence ID" value="AIG26669.1"/>
    <property type="molecule type" value="Genomic_DNA"/>
</dbReference>
<dbReference type="AlphaFoldDB" id="A0A075R492"/>
<dbReference type="GO" id="GO:0047646">
    <property type="term" value="F:alkanal monooxygenase (FMN-linked) activity"/>
    <property type="evidence" value="ECO:0007669"/>
    <property type="project" value="UniProtKB-EC"/>
</dbReference>
<evidence type="ECO:0000313" key="5">
    <source>
        <dbReference type="Proteomes" id="UP000005850"/>
    </source>
</evidence>
<reference evidence="4" key="1">
    <citation type="journal article" date="2011" name="J. Bacteriol.">
        <title>Genome sequence of Brevibacillus laterosporus LMG 15441, a pathogen of invertebrates.</title>
        <authorList>
            <person name="Djukic M."/>
            <person name="Poehlein A."/>
            <person name="Thurmer A."/>
            <person name="Daniel R."/>
        </authorList>
    </citation>
    <scope>NUCLEOTIDE SEQUENCE [LARGE SCALE GENOMIC DNA]</scope>
    <source>
        <strain evidence="4">LMG 15441</strain>
    </source>
</reference>
<dbReference type="InterPro" id="IPR024011">
    <property type="entry name" value="Biosynth_lucif-like_mOase_dom"/>
</dbReference>
<dbReference type="NCBIfam" id="TIGR04020">
    <property type="entry name" value="seco_metab_LLM"/>
    <property type="match status" value="1"/>
</dbReference>
<proteinExistence type="predicted"/>
<feature type="domain" description="Luciferase-like" evidence="3">
    <location>
        <begin position="62"/>
        <end position="377"/>
    </location>
</feature>
<dbReference type="RefSeq" id="WP_003337576.1">
    <property type="nucleotide sequence ID" value="NZ_CP007806.1"/>
</dbReference>
<dbReference type="eggNOG" id="COG2141">
    <property type="taxonomic scope" value="Bacteria"/>
</dbReference>
<protein>
    <submittedName>
        <fullName evidence="4">Natural product biosynthesis luciferase-like monooxygenase domain-containing protein</fullName>
        <ecNumber evidence="4">1.14.14.3</ecNumber>
    </submittedName>
</protein>
<evidence type="ECO:0000259" key="3">
    <source>
        <dbReference type="Pfam" id="PF00296"/>
    </source>
</evidence>
<dbReference type="InterPro" id="IPR050766">
    <property type="entry name" value="Bact_Lucif_Oxidored"/>
</dbReference>
<evidence type="ECO:0000256" key="2">
    <source>
        <dbReference type="ARBA" id="ARBA00023033"/>
    </source>
</evidence>
<dbReference type="InterPro" id="IPR036661">
    <property type="entry name" value="Luciferase-like_sf"/>
</dbReference>
<dbReference type="InterPro" id="IPR011251">
    <property type="entry name" value="Luciferase-like_dom"/>
</dbReference>
<dbReference type="EC" id="1.14.14.3" evidence="4"/>
<dbReference type="KEGG" id="blr:BRLA_c023480"/>
<gene>
    <name evidence="4" type="ORF">BRLA_c023480</name>
</gene>
<dbReference type="Gene3D" id="3.20.20.30">
    <property type="entry name" value="Luciferase-like domain"/>
    <property type="match status" value="1"/>
</dbReference>
<evidence type="ECO:0000313" key="4">
    <source>
        <dbReference type="EMBL" id="AIG26669.1"/>
    </source>
</evidence>
<dbReference type="Proteomes" id="UP000005850">
    <property type="component" value="Chromosome"/>
</dbReference>
<accession>A0A075R492</accession>
<dbReference type="SUPFAM" id="SSF51679">
    <property type="entry name" value="Bacterial luciferase-like"/>
    <property type="match status" value="1"/>
</dbReference>
<dbReference type="STRING" id="1042163.BRLA_c023480"/>
<dbReference type="GO" id="GO:0005829">
    <property type="term" value="C:cytosol"/>
    <property type="evidence" value="ECO:0007669"/>
    <property type="project" value="TreeGrafter"/>
</dbReference>
<dbReference type="Pfam" id="PF00296">
    <property type="entry name" value="Bac_luciferase"/>
    <property type="match status" value="1"/>
</dbReference>
<keyword evidence="2 4" id="KW-0503">Monooxygenase</keyword>
<dbReference type="PANTHER" id="PTHR30137:SF8">
    <property type="entry name" value="BLR5498 PROTEIN"/>
    <property type="match status" value="1"/>
</dbReference>
<keyword evidence="1 4" id="KW-0560">Oxidoreductase</keyword>
<keyword evidence="5" id="KW-1185">Reference proteome</keyword>